<dbReference type="GO" id="GO:0000398">
    <property type="term" value="P:mRNA splicing, via spliceosome"/>
    <property type="evidence" value="ECO:0007669"/>
    <property type="project" value="InterPro"/>
</dbReference>
<comment type="caution">
    <text evidence="8">The sequence shown here is derived from an EMBL/GenBank/DDBJ whole genome shotgun (WGS) entry which is preliminary data.</text>
</comment>
<evidence type="ECO:0000313" key="8">
    <source>
        <dbReference type="EMBL" id="RHZ69689.1"/>
    </source>
</evidence>
<evidence type="ECO:0000259" key="7">
    <source>
        <dbReference type="PROSITE" id="PS50103"/>
    </source>
</evidence>
<dbReference type="GO" id="GO:0003723">
    <property type="term" value="F:RNA binding"/>
    <property type="evidence" value="ECO:0007669"/>
    <property type="project" value="InterPro"/>
</dbReference>
<reference evidence="8 9" key="1">
    <citation type="submission" date="2018-08" db="EMBL/GenBank/DDBJ databases">
        <title>Genome and evolution of the arbuscular mycorrhizal fungus Diversispora epigaea (formerly Glomus versiforme) and its bacterial endosymbionts.</title>
        <authorList>
            <person name="Sun X."/>
            <person name="Fei Z."/>
            <person name="Harrison M."/>
        </authorList>
    </citation>
    <scope>NUCLEOTIDE SEQUENCE [LARGE SCALE GENOMIC DNA]</scope>
    <source>
        <strain evidence="8 9">IT104</strain>
    </source>
</reference>
<protein>
    <recommendedName>
        <fullName evidence="7">C3H1-type domain-containing protein</fullName>
    </recommendedName>
</protein>
<dbReference type="Pfam" id="PF00642">
    <property type="entry name" value="zf-CCCH"/>
    <property type="match status" value="1"/>
</dbReference>
<dbReference type="PANTHER" id="PTHR12620">
    <property type="entry name" value="U2 SNRNP AUXILIARY FACTOR, SMALL SUBUNIT"/>
    <property type="match status" value="1"/>
</dbReference>
<evidence type="ECO:0000256" key="1">
    <source>
        <dbReference type="ARBA" id="ARBA00022723"/>
    </source>
</evidence>
<dbReference type="InterPro" id="IPR036855">
    <property type="entry name" value="Znf_CCCH_sf"/>
</dbReference>
<dbReference type="STRING" id="1348612.A0A397I246"/>
<dbReference type="InterPro" id="IPR009145">
    <property type="entry name" value="U2AF_small"/>
</dbReference>
<dbReference type="InterPro" id="IPR012677">
    <property type="entry name" value="Nucleotide-bd_a/b_plait_sf"/>
</dbReference>
<evidence type="ECO:0000256" key="5">
    <source>
        <dbReference type="PROSITE-ProRule" id="PRU00723"/>
    </source>
</evidence>
<dbReference type="PROSITE" id="PS50103">
    <property type="entry name" value="ZF_C3H1"/>
    <property type="match status" value="1"/>
</dbReference>
<keyword evidence="9" id="KW-1185">Reference proteome</keyword>
<dbReference type="SMART" id="SM00356">
    <property type="entry name" value="ZnF_C3H1"/>
    <property type="match status" value="1"/>
</dbReference>
<feature type="zinc finger region" description="C3H1-type" evidence="5">
    <location>
        <begin position="43"/>
        <end position="70"/>
    </location>
</feature>
<keyword evidence="2" id="KW-0677">Repeat</keyword>
<sequence>MHLRGNVYVQYSKEVEAEQAMNSMKSRWYAGKQLVCEYCPVTRWKPAICGYYERNKCPKGIQCNFLHVYRNPGNLYVEADKDFEYLPKKPSSTRRTSHDDDHNRHRKDHRHHRHHRHHHHNHSSNQISLGSDSNTTNSSFTESITSKIAYVPVSPEHV</sequence>
<organism evidence="8 9">
    <name type="scientific">Diversispora epigaea</name>
    <dbReference type="NCBI Taxonomy" id="1348612"/>
    <lineage>
        <taxon>Eukaryota</taxon>
        <taxon>Fungi</taxon>
        <taxon>Fungi incertae sedis</taxon>
        <taxon>Mucoromycota</taxon>
        <taxon>Glomeromycotina</taxon>
        <taxon>Glomeromycetes</taxon>
        <taxon>Diversisporales</taxon>
        <taxon>Diversisporaceae</taxon>
        <taxon>Diversispora</taxon>
    </lineage>
</organism>
<dbReference type="InterPro" id="IPR000571">
    <property type="entry name" value="Znf_CCCH"/>
</dbReference>
<proteinExistence type="predicted"/>
<evidence type="ECO:0000256" key="3">
    <source>
        <dbReference type="ARBA" id="ARBA00022771"/>
    </source>
</evidence>
<dbReference type="Proteomes" id="UP000266861">
    <property type="component" value="Unassembled WGS sequence"/>
</dbReference>
<dbReference type="SUPFAM" id="SSF54928">
    <property type="entry name" value="RNA-binding domain, RBD"/>
    <property type="match status" value="1"/>
</dbReference>
<feature type="compositionally biased region" description="Basic residues" evidence="6">
    <location>
        <begin position="104"/>
        <end position="122"/>
    </location>
</feature>
<evidence type="ECO:0000256" key="6">
    <source>
        <dbReference type="SAM" id="MobiDB-lite"/>
    </source>
</evidence>
<feature type="region of interest" description="Disordered" evidence="6">
    <location>
        <begin position="86"/>
        <end position="139"/>
    </location>
</feature>
<dbReference type="EMBL" id="PQFF01000257">
    <property type="protein sequence ID" value="RHZ69689.1"/>
    <property type="molecule type" value="Genomic_DNA"/>
</dbReference>
<evidence type="ECO:0000256" key="2">
    <source>
        <dbReference type="ARBA" id="ARBA00022737"/>
    </source>
</evidence>
<dbReference type="SUPFAM" id="SSF90229">
    <property type="entry name" value="CCCH zinc finger"/>
    <property type="match status" value="1"/>
</dbReference>
<dbReference type="AlphaFoldDB" id="A0A397I246"/>
<dbReference type="InterPro" id="IPR035979">
    <property type="entry name" value="RBD_domain_sf"/>
</dbReference>
<name>A0A397I246_9GLOM</name>
<keyword evidence="3 5" id="KW-0863">Zinc-finger</keyword>
<feature type="domain" description="C3H1-type" evidence="7">
    <location>
        <begin position="43"/>
        <end position="70"/>
    </location>
</feature>
<gene>
    <name evidence="8" type="ORF">Glove_280g18</name>
</gene>
<dbReference type="GO" id="GO:0089701">
    <property type="term" value="C:U2AF complex"/>
    <property type="evidence" value="ECO:0007669"/>
    <property type="project" value="InterPro"/>
</dbReference>
<keyword evidence="1 5" id="KW-0479">Metal-binding</keyword>
<dbReference type="PRINTS" id="PR01848">
    <property type="entry name" value="U2AUXFACTOR"/>
</dbReference>
<dbReference type="GO" id="GO:0008270">
    <property type="term" value="F:zinc ion binding"/>
    <property type="evidence" value="ECO:0007669"/>
    <property type="project" value="UniProtKB-KW"/>
</dbReference>
<evidence type="ECO:0000256" key="4">
    <source>
        <dbReference type="ARBA" id="ARBA00022833"/>
    </source>
</evidence>
<accession>A0A397I246</accession>
<dbReference type="OrthoDB" id="423462at2759"/>
<feature type="compositionally biased region" description="Polar residues" evidence="6">
    <location>
        <begin position="123"/>
        <end position="139"/>
    </location>
</feature>
<dbReference type="Gene3D" id="3.30.70.330">
    <property type="match status" value="1"/>
</dbReference>
<keyword evidence="4 5" id="KW-0862">Zinc</keyword>
<evidence type="ECO:0000313" key="9">
    <source>
        <dbReference type="Proteomes" id="UP000266861"/>
    </source>
</evidence>